<dbReference type="InterPro" id="IPR013780">
    <property type="entry name" value="Glyco_hydro_b"/>
</dbReference>
<evidence type="ECO:0000256" key="2">
    <source>
        <dbReference type="RuleBase" id="RU361185"/>
    </source>
</evidence>
<keyword evidence="2" id="KW-0326">Glycosidase</keyword>
<gene>
    <name evidence="6" type="ORF">C7383_107207</name>
</gene>
<dbReference type="InterPro" id="IPR017853">
    <property type="entry name" value="GH"/>
</dbReference>
<dbReference type="GO" id="GO:0004553">
    <property type="term" value="F:hydrolase activity, hydrolyzing O-glycosyl compounds"/>
    <property type="evidence" value="ECO:0007669"/>
    <property type="project" value="InterPro"/>
</dbReference>
<reference evidence="6 7" key="1">
    <citation type="submission" date="2018-05" db="EMBL/GenBank/DDBJ databases">
        <authorList>
            <person name="Goeker M."/>
            <person name="Huntemann M."/>
            <person name="Clum A."/>
            <person name="Pillay M."/>
            <person name="Palaniappan K."/>
            <person name="Varghese N."/>
            <person name="Mikhailova N."/>
            <person name="Stamatis D."/>
            <person name="Reddy T."/>
            <person name="Daum C."/>
            <person name="Shapiro N."/>
            <person name="Ivanova N."/>
            <person name="Kyrpides N."/>
            <person name="Woyke T."/>
        </authorList>
    </citation>
    <scope>NUCLEOTIDE SEQUENCE [LARGE SCALE GENOMIC DNA]</scope>
    <source>
        <strain evidence="6 7">DSM 26524</strain>
    </source>
</reference>
<dbReference type="EMBL" id="QGGY01000007">
    <property type="protein sequence ID" value="PWJ75200.1"/>
    <property type="molecule type" value="Genomic_DNA"/>
</dbReference>
<dbReference type="InterPro" id="IPR048395">
    <property type="entry name" value="Glyco_hydro_31_C"/>
</dbReference>
<feature type="domain" description="Glycoside hydrolase family 31 TIM barrel" evidence="3">
    <location>
        <begin position="159"/>
        <end position="516"/>
    </location>
</feature>
<dbReference type="InterPro" id="IPR000322">
    <property type="entry name" value="Glyco_hydro_31_TIM"/>
</dbReference>
<dbReference type="PANTHER" id="PTHR43863">
    <property type="entry name" value="HYDROLASE, PUTATIVE (AFU_ORTHOLOGUE AFUA_1G03140)-RELATED"/>
    <property type="match status" value="1"/>
</dbReference>
<sequence>MKRIKLCQTPDYSGHNTGSSADQRMECSTDRFLTELPGKETAAVSWNQEGEQIHLEISLPYEGVYGLGERFNGLNQKGKNLVIKVEEKFCYQGEKTYCPMPFFFTDTGFGFYADTSCVTEFEFKEKIRCVLPAGTEIVIFTGTPASVISEYMELCGRAVLPPDYAFGPWISANHWNSEADVYMQMENLEKFVFPASVLVMEAWSDEATFYLFNGASCTGGDKERLAVSDLDFSKSSRFRDPAEMIRKLHEKGLHLVLWQIPVYKKQGGDEEVSVQNEKDRQEALENRLCVMNPDNTPYEIPEGHWFAGSWVPDFTNPRTRSFWFGKRQYLLDMGVDGFKTDGGEFIYRDDVVFADGSAGREGINRYAADYLRAYTEFIGSGRVLFSRAGYTGMHTVPMHWAGDHQSDNEEFVSTLHAGLSASVSGIIFWGFDIGGFAGPLPSLDLYRRATQMACFCPVMQWHSEPDGGQFRELMAGGSGNNERSPWNMAEAYGCPGFIEEMRYWHWLRINLLPYICSSARKCVRENMPFMRPLVYGWPQDREAAANEDEYCFGDGLLVAPLMEEDSTQRQVYLPEGGWYNFFTKERTEGGRSVMTTGGGPGVFVREHQGIALQTEQGKKLGEPVKHREAADWKLHLILAGRSGEYTYLSDREPVSITWDYPDVSVAGGHIDGLSWEIWV</sequence>
<organism evidence="6 7">
    <name type="scientific">Murimonas intestini</name>
    <dbReference type="NCBI Taxonomy" id="1337051"/>
    <lineage>
        <taxon>Bacteria</taxon>
        <taxon>Bacillati</taxon>
        <taxon>Bacillota</taxon>
        <taxon>Clostridia</taxon>
        <taxon>Lachnospirales</taxon>
        <taxon>Lachnospiraceae</taxon>
        <taxon>Murimonas</taxon>
    </lineage>
</organism>
<evidence type="ECO:0000256" key="1">
    <source>
        <dbReference type="ARBA" id="ARBA00007806"/>
    </source>
</evidence>
<evidence type="ECO:0000313" key="7">
    <source>
        <dbReference type="Proteomes" id="UP000245412"/>
    </source>
</evidence>
<feature type="domain" description="Glycoside hydrolase family 31 N-terminal" evidence="4">
    <location>
        <begin position="47"/>
        <end position="122"/>
    </location>
</feature>
<protein>
    <submittedName>
        <fullName evidence="6">Alpha-D-xyloside xylohydrolase</fullName>
    </submittedName>
</protein>
<accession>A0AB73T3R7</accession>
<evidence type="ECO:0000259" key="3">
    <source>
        <dbReference type="Pfam" id="PF01055"/>
    </source>
</evidence>
<keyword evidence="7" id="KW-1185">Reference proteome</keyword>
<dbReference type="CDD" id="cd14752">
    <property type="entry name" value="GH31_N"/>
    <property type="match status" value="1"/>
</dbReference>
<evidence type="ECO:0000259" key="5">
    <source>
        <dbReference type="Pfam" id="PF21365"/>
    </source>
</evidence>
<name>A0AB73T3R7_9FIRM</name>
<dbReference type="InterPro" id="IPR025887">
    <property type="entry name" value="Glyco_hydro_31_N_dom"/>
</dbReference>
<comment type="similarity">
    <text evidence="1 2">Belongs to the glycosyl hydrolase 31 family.</text>
</comment>
<dbReference type="Pfam" id="PF01055">
    <property type="entry name" value="Glyco_hydro_31_2nd"/>
    <property type="match status" value="1"/>
</dbReference>
<dbReference type="RefSeq" id="WP_257497719.1">
    <property type="nucleotide sequence ID" value="NZ_JANKBI010000024.1"/>
</dbReference>
<dbReference type="SUPFAM" id="SSF51011">
    <property type="entry name" value="Glycosyl hydrolase domain"/>
    <property type="match status" value="1"/>
</dbReference>
<dbReference type="Pfam" id="PF21365">
    <property type="entry name" value="Glyco_hydro_31_3rd"/>
    <property type="match status" value="1"/>
</dbReference>
<dbReference type="Gene3D" id="2.60.40.1180">
    <property type="entry name" value="Golgi alpha-mannosidase II"/>
    <property type="match status" value="1"/>
</dbReference>
<dbReference type="InterPro" id="IPR011013">
    <property type="entry name" value="Gal_mutarotase_sf_dom"/>
</dbReference>
<dbReference type="SUPFAM" id="SSF51445">
    <property type="entry name" value="(Trans)glycosidases"/>
    <property type="match status" value="1"/>
</dbReference>
<dbReference type="CDD" id="cd06597">
    <property type="entry name" value="GH31_transferase_CtsY"/>
    <property type="match status" value="1"/>
</dbReference>
<dbReference type="PANTHER" id="PTHR43863:SF2">
    <property type="entry name" value="MALTASE-GLUCOAMYLASE"/>
    <property type="match status" value="1"/>
</dbReference>
<dbReference type="Gene3D" id="3.20.20.80">
    <property type="entry name" value="Glycosidases"/>
    <property type="match status" value="1"/>
</dbReference>
<evidence type="ECO:0000259" key="4">
    <source>
        <dbReference type="Pfam" id="PF13802"/>
    </source>
</evidence>
<evidence type="ECO:0000313" key="6">
    <source>
        <dbReference type="EMBL" id="PWJ75200.1"/>
    </source>
</evidence>
<dbReference type="GO" id="GO:0005975">
    <property type="term" value="P:carbohydrate metabolic process"/>
    <property type="evidence" value="ECO:0007669"/>
    <property type="project" value="InterPro"/>
</dbReference>
<dbReference type="AlphaFoldDB" id="A0AB73T3R7"/>
<comment type="caution">
    <text evidence="6">The sequence shown here is derived from an EMBL/GenBank/DDBJ whole genome shotgun (WGS) entry which is preliminary data.</text>
</comment>
<feature type="domain" description="Glycosyl hydrolase family 31 C-terminal" evidence="5">
    <location>
        <begin position="527"/>
        <end position="605"/>
    </location>
</feature>
<dbReference type="SUPFAM" id="SSF74650">
    <property type="entry name" value="Galactose mutarotase-like"/>
    <property type="match status" value="1"/>
</dbReference>
<keyword evidence="2" id="KW-0378">Hydrolase</keyword>
<dbReference type="Pfam" id="PF13802">
    <property type="entry name" value="Gal_mutarotas_2"/>
    <property type="match status" value="1"/>
</dbReference>
<proteinExistence type="inferred from homology"/>
<dbReference type="GO" id="GO:0030246">
    <property type="term" value="F:carbohydrate binding"/>
    <property type="evidence" value="ECO:0007669"/>
    <property type="project" value="InterPro"/>
</dbReference>
<dbReference type="Proteomes" id="UP000245412">
    <property type="component" value="Unassembled WGS sequence"/>
</dbReference>
<dbReference type="InterPro" id="IPR051816">
    <property type="entry name" value="Glycosyl_Hydrolase_31"/>
</dbReference>
<dbReference type="Gene3D" id="2.60.40.1760">
    <property type="entry name" value="glycosyl hydrolase (family 31)"/>
    <property type="match status" value="1"/>
</dbReference>